<evidence type="ECO:0000313" key="3">
    <source>
        <dbReference type="Proteomes" id="UP000601435"/>
    </source>
</evidence>
<evidence type="ECO:0000313" key="2">
    <source>
        <dbReference type="EMBL" id="CAE7588234.1"/>
    </source>
</evidence>
<feature type="compositionally biased region" description="Acidic residues" evidence="1">
    <location>
        <begin position="62"/>
        <end position="73"/>
    </location>
</feature>
<dbReference type="AlphaFoldDB" id="A0A812UV74"/>
<feature type="compositionally biased region" description="Low complexity" evidence="1">
    <location>
        <begin position="74"/>
        <end position="83"/>
    </location>
</feature>
<keyword evidence="3" id="KW-1185">Reference proteome</keyword>
<dbReference type="Proteomes" id="UP000601435">
    <property type="component" value="Unassembled WGS sequence"/>
</dbReference>
<gene>
    <name evidence="2" type="ORF">SNEC2469_LOCUS16999</name>
</gene>
<dbReference type="EMBL" id="CAJNJA010027883">
    <property type="protein sequence ID" value="CAE7588234.1"/>
    <property type="molecule type" value="Genomic_DNA"/>
</dbReference>
<accession>A0A812UV74</accession>
<reference evidence="2" key="1">
    <citation type="submission" date="2021-02" db="EMBL/GenBank/DDBJ databases">
        <authorList>
            <person name="Dougan E. K."/>
            <person name="Rhodes N."/>
            <person name="Thang M."/>
            <person name="Chan C."/>
        </authorList>
    </citation>
    <scope>NUCLEOTIDE SEQUENCE</scope>
</reference>
<protein>
    <submittedName>
        <fullName evidence="2">Uncharacterized protein</fullName>
    </submittedName>
</protein>
<name>A0A812UV74_9DINO</name>
<evidence type="ECO:0000256" key="1">
    <source>
        <dbReference type="SAM" id="MobiDB-lite"/>
    </source>
</evidence>
<proteinExistence type="predicted"/>
<organism evidence="2 3">
    <name type="scientific">Symbiodinium necroappetens</name>
    <dbReference type="NCBI Taxonomy" id="1628268"/>
    <lineage>
        <taxon>Eukaryota</taxon>
        <taxon>Sar</taxon>
        <taxon>Alveolata</taxon>
        <taxon>Dinophyceae</taxon>
        <taxon>Suessiales</taxon>
        <taxon>Symbiodiniaceae</taxon>
        <taxon>Symbiodinium</taxon>
    </lineage>
</organism>
<sequence>MLKEVAGQPEGTTLLDCIENRDGFGPLPWAYELQRPVAKVAEGYGKPSSRPLQKRDGRFTTSEEEEEEGEEDLPPSLEPLYPDEGPELIPDAELREMFRRTRSRLRTTSRMSRVWPWRFARMALRDRCLSWR</sequence>
<feature type="region of interest" description="Disordered" evidence="1">
    <location>
        <begin position="42"/>
        <end position="86"/>
    </location>
</feature>
<comment type="caution">
    <text evidence="2">The sequence shown here is derived from an EMBL/GenBank/DDBJ whole genome shotgun (WGS) entry which is preliminary data.</text>
</comment>